<gene>
    <name evidence="15" type="ORF">ACFSUL_17155</name>
</gene>
<feature type="transmembrane region" description="Helical" evidence="14">
    <location>
        <begin position="77"/>
        <end position="95"/>
    </location>
</feature>
<keyword evidence="11" id="KW-0739">Sodium transport</keyword>
<keyword evidence="5 14" id="KW-0812">Transmembrane</keyword>
<evidence type="ECO:0000256" key="13">
    <source>
        <dbReference type="RuleBase" id="RU362091"/>
    </source>
</evidence>
<protein>
    <submittedName>
        <fullName evidence="15">Sodium:solute symporter</fullName>
    </submittedName>
</protein>
<evidence type="ECO:0000256" key="10">
    <source>
        <dbReference type="ARBA" id="ARBA00023136"/>
    </source>
</evidence>
<feature type="transmembrane region" description="Helical" evidence="14">
    <location>
        <begin position="462"/>
        <end position="482"/>
    </location>
</feature>
<feature type="transmembrane region" description="Helical" evidence="14">
    <location>
        <begin position="155"/>
        <end position="173"/>
    </location>
</feature>
<dbReference type="RefSeq" id="WP_377937129.1">
    <property type="nucleotide sequence ID" value="NZ_JBHUMF010000031.1"/>
</dbReference>
<evidence type="ECO:0000256" key="7">
    <source>
        <dbReference type="ARBA" id="ARBA00022989"/>
    </source>
</evidence>
<comment type="caution">
    <text evidence="15">The sequence shown here is derived from an EMBL/GenBank/DDBJ whole genome shotgun (WGS) entry which is preliminary data.</text>
</comment>
<evidence type="ECO:0000313" key="15">
    <source>
        <dbReference type="EMBL" id="MFD2682470.1"/>
    </source>
</evidence>
<keyword evidence="7 14" id="KW-1133">Transmembrane helix</keyword>
<dbReference type="InterPro" id="IPR038377">
    <property type="entry name" value="Na/Glc_symporter_sf"/>
</dbReference>
<dbReference type="PANTHER" id="PTHR48086">
    <property type="entry name" value="SODIUM/PROLINE SYMPORTER-RELATED"/>
    <property type="match status" value="1"/>
</dbReference>
<keyword evidence="4" id="KW-1003">Cell membrane</keyword>
<keyword evidence="16" id="KW-1185">Reference proteome</keyword>
<dbReference type="PROSITE" id="PS50283">
    <property type="entry name" value="NA_SOLUT_SYMP_3"/>
    <property type="match status" value="1"/>
</dbReference>
<name>A0ABW5RVT0_9BACI</name>
<evidence type="ECO:0000256" key="1">
    <source>
        <dbReference type="ARBA" id="ARBA00004651"/>
    </source>
</evidence>
<comment type="subcellular location">
    <subcellularLocation>
        <location evidence="1">Cell membrane</location>
        <topology evidence="1">Multi-pass membrane protein</topology>
    </subcellularLocation>
</comment>
<dbReference type="PANTHER" id="PTHR48086:SF3">
    <property type="entry name" value="SODIUM_PROLINE SYMPORTER"/>
    <property type="match status" value="1"/>
</dbReference>
<evidence type="ECO:0000256" key="4">
    <source>
        <dbReference type="ARBA" id="ARBA00022475"/>
    </source>
</evidence>
<dbReference type="InterPro" id="IPR001734">
    <property type="entry name" value="Na/solute_symporter"/>
</dbReference>
<dbReference type="Proteomes" id="UP001597506">
    <property type="component" value="Unassembled WGS sequence"/>
</dbReference>
<evidence type="ECO:0000256" key="8">
    <source>
        <dbReference type="ARBA" id="ARBA00023053"/>
    </source>
</evidence>
<feature type="transmembrane region" description="Helical" evidence="14">
    <location>
        <begin position="6"/>
        <end position="27"/>
    </location>
</feature>
<feature type="transmembrane region" description="Helical" evidence="14">
    <location>
        <begin position="436"/>
        <end position="456"/>
    </location>
</feature>
<feature type="transmembrane region" description="Helical" evidence="14">
    <location>
        <begin position="39"/>
        <end position="65"/>
    </location>
</feature>
<proteinExistence type="inferred from homology"/>
<feature type="transmembrane region" description="Helical" evidence="14">
    <location>
        <begin position="378"/>
        <end position="398"/>
    </location>
</feature>
<dbReference type="Pfam" id="PF00474">
    <property type="entry name" value="SSF"/>
    <property type="match status" value="1"/>
</dbReference>
<evidence type="ECO:0000256" key="11">
    <source>
        <dbReference type="ARBA" id="ARBA00023201"/>
    </source>
</evidence>
<feature type="transmembrane region" description="Helical" evidence="14">
    <location>
        <begin position="185"/>
        <end position="206"/>
    </location>
</feature>
<feature type="transmembrane region" description="Helical" evidence="14">
    <location>
        <begin position="127"/>
        <end position="149"/>
    </location>
</feature>
<keyword evidence="3" id="KW-0813">Transport</keyword>
<evidence type="ECO:0000313" key="16">
    <source>
        <dbReference type="Proteomes" id="UP001597506"/>
    </source>
</evidence>
<evidence type="ECO:0000256" key="9">
    <source>
        <dbReference type="ARBA" id="ARBA00023065"/>
    </source>
</evidence>
<evidence type="ECO:0000256" key="12">
    <source>
        <dbReference type="ARBA" id="ARBA00033708"/>
    </source>
</evidence>
<evidence type="ECO:0000256" key="3">
    <source>
        <dbReference type="ARBA" id="ARBA00022448"/>
    </source>
</evidence>
<dbReference type="Gene3D" id="1.20.1730.10">
    <property type="entry name" value="Sodium/glucose cotransporter"/>
    <property type="match status" value="1"/>
</dbReference>
<dbReference type="InterPro" id="IPR050277">
    <property type="entry name" value="Sodium:Solute_Symporter"/>
</dbReference>
<accession>A0ABW5RVT0</accession>
<evidence type="ECO:0000256" key="2">
    <source>
        <dbReference type="ARBA" id="ARBA00006434"/>
    </source>
</evidence>
<feature type="transmembrane region" description="Helical" evidence="14">
    <location>
        <begin position="324"/>
        <end position="357"/>
    </location>
</feature>
<evidence type="ECO:0000256" key="6">
    <source>
        <dbReference type="ARBA" id="ARBA00022847"/>
    </source>
</evidence>
<keyword evidence="8" id="KW-0915">Sodium</keyword>
<keyword evidence="9" id="KW-0406">Ion transport</keyword>
<keyword evidence="10 14" id="KW-0472">Membrane</keyword>
<feature type="transmembrane region" description="Helical" evidence="14">
    <location>
        <begin position="278"/>
        <end position="300"/>
    </location>
</feature>
<organism evidence="15 16">
    <name type="scientific">Bacillus seohaeanensis</name>
    <dbReference type="NCBI Taxonomy" id="284580"/>
    <lineage>
        <taxon>Bacteria</taxon>
        <taxon>Bacillati</taxon>
        <taxon>Bacillota</taxon>
        <taxon>Bacilli</taxon>
        <taxon>Bacillales</taxon>
        <taxon>Bacillaceae</taxon>
        <taxon>Bacillus</taxon>
    </lineage>
</organism>
<dbReference type="EMBL" id="JBHUMF010000031">
    <property type="protein sequence ID" value="MFD2682470.1"/>
    <property type="molecule type" value="Genomic_DNA"/>
</dbReference>
<evidence type="ECO:0000256" key="14">
    <source>
        <dbReference type="SAM" id="Phobius"/>
    </source>
</evidence>
<keyword evidence="6" id="KW-0769">Symport</keyword>
<evidence type="ECO:0000256" key="5">
    <source>
        <dbReference type="ARBA" id="ARBA00022692"/>
    </source>
</evidence>
<reference evidence="16" key="1">
    <citation type="journal article" date="2019" name="Int. J. Syst. Evol. Microbiol.">
        <title>The Global Catalogue of Microorganisms (GCM) 10K type strain sequencing project: providing services to taxonomists for standard genome sequencing and annotation.</title>
        <authorList>
            <consortium name="The Broad Institute Genomics Platform"/>
            <consortium name="The Broad Institute Genome Sequencing Center for Infectious Disease"/>
            <person name="Wu L."/>
            <person name="Ma J."/>
        </authorList>
    </citation>
    <scope>NUCLEOTIDE SEQUENCE [LARGE SCALE GENOMIC DNA]</scope>
    <source>
        <strain evidence="16">KCTC 3913</strain>
    </source>
</reference>
<sequence>MTDVQLYMWIGLALLLLITGFLGYLGYKKTKNVSDFSIAGASLGPVILGLAYAATFFSASTFIGYPGWAYQWGFSSLWIFLTLIFASPLGLIVVAKRARKLNISQKSLSLADWLGDRYNSDFIRVGTALVCLFNIFYIAAQFAAGAWIFNTLLDIPYSLALALIATLVVAYVYTGGSFADIYTDAAQAVLMAIMGVLVFVSIFWMFPGGLTEGFTTIANTLKAKDDTLVSITNSSSIVFYSVPAILGAFIIQFAFSSQPQLFNKVLALKDPKDMRKMILVYLGASVCFILVIFGGLYAAATPTVQVDEIDKAILNYVLEAFPPVVAAFLGVVVIAAAMSTTDGIFVVMSTLVANDVYRKYLVPKGIIKATEEQAEKTALRLSRITVLVVGVIAYILVLNPPPSIGMYIWIGISGVASGTLGPLLIGLFLPSLATRTAAKISLVCGVGSYILILWSGTITSTMAAGAGAVCIGVLAMILTGIFTKGNEDSTFVEEEKFVKNAK</sequence>
<feature type="transmembrane region" description="Helical" evidence="14">
    <location>
        <begin position="404"/>
        <end position="429"/>
    </location>
</feature>
<comment type="catalytic activity">
    <reaction evidence="12">
        <text>L-proline(in) + Na(+)(in) = L-proline(out) + Na(+)(out)</text>
        <dbReference type="Rhea" id="RHEA:28967"/>
        <dbReference type="ChEBI" id="CHEBI:29101"/>
        <dbReference type="ChEBI" id="CHEBI:60039"/>
    </reaction>
</comment>
<feature type="transmembrane region" description="Helical" evidence="14">
    <location>
        <begin position="237"/>
        <end position="257"/>
    </location>
</feature>
<comment type="similarity">
    <text evidence="2 13">Belongs to the sodium:solute symporter (SSF) (TC 2.A.21) family.</text>
</comment>